<feature type="region of interest" description="Disordered" evidence="1">
    <location>
        <begin position="34"/>
        <end position="98"/>
    </location>
</feature>
<name>A0ABX0YY71_STRTL</name>
<organism evidence="4 5">
    <name type="scientific">Streptomyces thermoviolaceus subsp. thermoviolaceus</name>
    <dbReference type="NCBI Taxonomy" id="66860"/>
    <lineage>
        <taxon>Bacteria</taxon>
        <taxon>Bacillati</taxon>
        <taxon>Actinomycetota</taxon>
        <taxon>Actinomycetes</taxon>
        <taxon>Kitasatosporales</taxon>
        <taxon>Streptomycetaceae</taxon>
        <taxon>Streptomyces</taxon>
    </lineage>
</organism>
<evidence type="ECO:0000256" key="1">
    <source>
        <dbReference type="SAM" id="MobiDB-lite"/>
    </source>
</evidence>
<gene>
    <name evidence="4" type="ORF">HCJ95_24610</name>
</gene>
<dbReference type="Gene3D" id="3.10.450.40">
    <property type="match status" value="2"/>
</dbReference>
<accession>A0ABX0YY71</accession>
<dbReference type="InterPro" id="IPR025711">
    <property type="entry name" value="PepSY"/>
</dbReference>
<evidence type="ECO:0000313" key="4">
    <source>
        <dbReference type="EMBL" id="NJP17368.1"/>
    </source>
</evidence>
<proteinExistence type="predicted"/>
<feature type="domain" description="PepSY" evidence="3">
    <location>
        <begin position="103"/>
        <end position="154"/>
    </location>
</feature>
<evidence type="ECO:0000313" key="5">
    <source>
        <dbReference type="Proteomes" id="UP000635996"/>
    </source>
</evidence>
<keyword evidence="2" id="KW-0732">Signal</keyword>
<comment type="caution">
    <text evidence="4">The sequence shown here is derived from an EMBL/GenBank/DDBJ whole genome shotgun (WGS) entry which is preliminary data.</text>
</comment>
<feature type="domain" description="PepSY" evidence="3">
    <location>
        <begin position="181"/>
        <end position="240"/>
    </location>
</feature>
<dbReference type="Proteomes" id="UP000635996">
    <property type="component" value="Unassembled WGS sequence"/>
</dbReference>
<keyword evidence="5" id="KW-1185">Reference proteome</keyword>
<feature type="compositionally biased region" description="Low complexity" evidence="1">
    <location>
        <begin position="45"/>
        <end position="82"/>
    </location>
</feature>
<sequence length="245" mass="25911">MITRRHQSVRWRSRPSVSRALGALCAVAAAGGLLTGCGGNDTGDSTTASPSAEPAQAQATSPSPTDASPASPTAASPSPSESRLTEDQAERKEIVPKVKVGWDKALDTTVQKVPDAKPVAVELDGPADKPAWKVEVADADGTARTVRVDAVTGTADEARTDSDQDPDDKRELADLLKKATVTPQQAVQTATDRTKGTVTAVELGDTDQGSPKWSVDVVTTDNWNKTTYDIDATNRKILREHVDRD</sequence>
<dbReference type="Pfam" id="PF03413">
    <property type="entry name" value="PepSY"/>
    <property type="match status" value="2"/>
</dbReference>
<evidence type="ECO:0000256" key="2">
    <source>
        <dbReference type="SAM" id="SignalP"/>
    </source>
</evidence>
<reference evidence="4 5" key="1">
    <citation type="submission" date="2020-03" db="EMBL/GenBank/DDBJ databases">
        <title>WGS of actinomycetes isolated from Thailand.</title>
        <authorList>
            <person name="Thawai C."/>
        </authorList>
    </citation>
    <scope>NUCLEOTIDE SEQUENCE [LARGE SCALE GENOMIC DNA]</scope>
    <source>
        <strain evidence="4 5">NBRC 13905</strain>
    </source>
</reference>
<dbReference type="RefSeq" id="WP_125497315.1">
    <property type="nucleotide sequence ID" value="NZ_BMVZ01000001.1"/>
</dbReference>
<evidence type="ECO:0000259" key="3">
    <source>
        <dbReference type="Pfam" id="PF03413"/>
    </source>
</evidence>
<feature type="compositionally biased region" description="Basic and acidic residues" evidence="1">
    <location>
        <begin position="83"/>
        <end position="98"/>
    </location>
</feature>
<feature type="chain" id="PRO_5047072112" evidence="2">
    <location>
        <begin position="31"/>
        <end position="245"/>
    </location>
</feature>
<protein>
    <submittedName>
        <fullName evidence="4">Peptidase M4</fullName>
    </submittedName>
</protein>
<feature type="signal peptide" evidence="2">
    <location>
        <begin position="1"/>
        <end position="30"/>
    </location>
</feature>
<dbReference type="EMBL" id="JAATEL010000040">
    <property type="protein sequence ID" value="NJP17368.1"/>
    <property type="molecule type" value="Genomic_DNA"/>
</dbReference>